<name>A0A162TCU0_MUCCL</name>
<keyword evidence="2" id="KW-1185">Reference proteome</keyword>
<evidence type="ECO:0000313" key="1">
    <source>
        <dbReference type="EMBL" id="OAD03622.1"/>
    </source>
</evidence>
<sequence>MPKVIRRPNEIVYTGFSCWIRCTLRWLWNKMNLMLWLDYRHQIEPMTLFKLWRSQFALALRDDHKKLEMIVEGKGTYNKAFWEDVLKGAKALISCN</sequence>
<dbReference type="EMBL" id="AMYB01000004">
    <property type="protein sequence ID" value="OAD03622.1"/>
    <property type="molecule type" value="Genomic_DNA"/>
</dbReference>
<comment type="caution">
    <text evidence="1">The sequence shown here is derived from an EMBL/GenBank/DDBJ whole genome shotgun (WGS) entry which is preliminary data.</text>
</comment>
<accession>A0A162TCU0</accession>
<dbReference type="OrthoDB" id="2246019at2759"/>
<organism evidence="1 2">
    <name type="scientific">Mucor lusitanicus CBS 277.49</name>
    <dbReference type="NCBI Taxonomy" id="747725"/>
    <lineage>
        <taxon>Eukaryota</taxon>
        <taxon>Fungi</taxon>
        <taxon>Fungi incertae sedis</taxon>
        <taxon>Mucoromycota</taxon>
        <taxon>Mucoromycotina</taxon>
        <taxon>Mucoromycetes</taxon>
        <taxon>Mucorales</taxon>
        <taxon>Mucorineae</taxon>
        <taxon>Mucoraceae</taxon>
        <taxon>Mucor</taxon>
    </lineage>
</organism>
<reference evidence="1 2" key="1">
    <citation type="submission" date="2015-06" db="EMBL/GenBank/DDBJ databases">
        <title>Expansion of signal transduction pathways in fungi by whole-genome duplication.</title>
        <authorList>
            <consortium name="DOE Joint Genome Institute"/>
            <person name="Corrochano L.M."/>
            <person name="Kuo A."/>
            <person name="Marcet-Houben M."/>
            <person name="Polaino S."/>
            <person name="Salamov A."/>
            <person name="Villalobos J.M."/>
            <person name="Alvarez M.I."/>
            <person name="Avalos J."/>
            <person name="Benito E.P."/>
            <person name="Benoit I."/>
            <person name="Burger G."/>
            <person name="Camino L.P."/>
            <person name="Canovas D."/>
            <person name="Cerda-Olmedo E."/>
            <person name="Cheng J.-F."/>
            <person name="Dominguez A."/>
            <person name="Elias M."/>
            <person name="Eslava A.P."/>
            <person name="Glaser F."/>
            <person name="Grimwood J."/>
            <person name="Gutierrez G."/>
            <person name="Heitman J."/>
            <person name="Henrissat B."/>
            <person name="Iturriaga E.A."/>
            <person name="Lang B.F."/>
            <person name="Lavin J.L."/>
            <person name="Lee S."/>
            <person name="Li W."/>
            <person name="Lindquist E."/>
            <person name="Lopez-Garcia S."/>
            <person name="Luque E.M."/>
            <person name="Marcos A.T."/>
            <person name="Martin J."/>
            <person name="Mccluskey K."/>
            <person name="Medina H.R."/>
            <person name="Miralles-Duran A."/>
            <person name="Miyazaki A."/>
            <person name="Munoz-Torres E."/>
            <person name="Oguiza J.A."/>
            <person name="Ohm R."/>
            <person name="Olmedo M."/>
            <person name="Orejas M."/>
            <person name="Ortiz-Castellanos L."/>
            <person name="Pisabarro A.G."/>
            <person name="Rodriguez-Romero J."/>
            <person name="Ruiz-Herrera J."/>
            <person name="Ruiz-Vazquez R."/>
            <person name="Sanz C."/>
            <person name="Schackwitz W."/>
            <person name="Schmutz J."/>
            <person name="Shahriari M."/>
            <person name="Shelest E."/>
            <person name="Silva-Franco F."/>
            <person name="Soanes D."/>
            <person name="Syed K."/>
            <person name="Tagua V.G."/>
            <person name="Talbot N.J."/>
            <person name="Thon M."/>
            <person name="De Vries R.P."/>
            <person name="Wiebenga A."/>
            <person name="Yadav J.S."/>
            <person name="Braun E.L."/>
            <person name="Baker S."/>
            <person name="Garre V."/>
            <person name="Horwitz B."/>
            <person name="Torres-Martinez S."/>
            <person name="Idnurm A."/>
            <person name="Herrera-Estrella A."/>
            <person name="Gabaldon T."/>
            <person name="Grigoriev I.V."/>
        </authorList>
    </citation>
    <scope>NUCLEOTIDE SEQUENCE [LARGE SCALE GENOMIC DNA]</scope>
    <source>
        <strain evidence="1 2">CBS 277.49</strain>
    </source>
</reference>
<proteinExistence type="predicted"/>
<gene>
    <name evidence="1" type="ORF">MUCCIDRAFT_189706</name>
</gene>
<dbReference type="AlphaFoldDB" id="A0A162TCU0"/>
<dbReference type="VEuPathDB" id="FungiDB:MUCCIDRAFT_189706"/>
<evidence type="ECO:0000313" key="2">
    <source>
        <dbReference type="Proteomes" id="UP000077051"/>
    </source>
</evidence>
<protein>
    <submittedName>
        <fullName evidence="1">Uncharacterized protein</fullName>
    </submittedName>
</protein>
<dbReference type="Proteomes" id="UP000077051">
    <property type="component" value="Unassembled WGS sequence"/>
</dbReference>